<reference evidence="1 2" key="1">
    <citation type="submission" date="2020-08" db="EMBL/GenBank/DDBJ databases">
        <title>Functional genomics of gut bacteria from endangered species of beetles.</title>
        <authorList>
            <person name="Carlos-Shanley C."/>
        </authorList>
    </citation>
    <scope>NUCLEOTIDE SEQUENCE [LARGE SCALE GENOMIC DNA]</scope>
    <source>
        <strain evidence="1 2">S00179</strain>
    </source>
</reference>
<protein>
    <submittedName>
        <fullName evidence="1">Uncharacterized protein</fullName>
    </submittedName>
</protein>
<evidence type="ECO:0000313" key="1">
    <source>
        <dbReference type="EMBL" id="MBB4861550.1"/>
    </source>
</evidence>
<evidence type="ECO:0000313" key="2">
    <source>
        <dbReference type="Proteomes" id="UP000566995"/>
    </source>
</evidence>
<comment type="caution">
    <text evidence="1">The sequence shown here is derived from an EMBL/GenBank/DDBJ whole genome shotgun (WGS) entry which is preliminary data.</text>
</comment>
<sequence>MQITFSPYQLDPNARHKVFKDRMESKMEVLLRDECILDSDGINRVLPQLYSIWMNGHRGFSSSMQFPNNGVPEAIEELKASNTVIIDAASGIVMHVLETMLSAAARELAALDERLHRRPRH</sequence>
<organism evidence="1 2">
    <name type="scientific">Pseudomonas nitroreducens</name>
    <dbReference type="NCBI Taxonomy" id="46680"/>
    <lineage>
        <taxon>Bacteria</taxon>
        <taxon>Pseudomonadati</taxon>
        <taxon>Pseudomonadota</taxon>
        <taxon>Gammaproteobacteria</taxon>
        <taxon>Pseudomonadales</taxon>
        <taxon>Pseudomonadaceae</taxon>
        <taxon>Pseudomonas</taxon>
    </lineage>
</organism>
<dbReference type="AlphaFoldDB" id="A0A7W7KET6"/>
<accession>A0A7W7KET6</accession>
<proteinExistence type="predicted"/>
<dbReference type="EMBL" id="JACHLI010000001">
    <property type="protein sequence ID" value="MBB4861550.1"/>
    <property type="molecule type" value="Genomic_DNA"/>
</dbReference>
<dbReference type="RefSeq" id="WP_184585808.1">
    <property type="nucleotide sequence ID" value="NZ_JACHLI010000001.1"/>
</dbReference>
<name>A0A7W7KET6_PSENT</name>
<gene>
    <name evidence="1" type="ORF">HNP46_000361</name>
</gene>
<dbReference type="Proteomes" id="UP000566995">
    <property type="component" value="Unassembled WGS sequence"/>
</dbReference>